<comment type="caution">
    <text evidence="8">The sequence shown here is derived from an EMBL/GenBank/DDBJ whole genome shotgun (WGS) entry which is preliminary data.</text>
</comment>
<dbReference type="Pfam" id="PF21982">
    <property type="entry name" value="RecX_HTH1"/>
    <property type="match status" value="1"/>
</dbReference>
<evidence type="ECO:0000313" key="8">
    <source>
        <dbReference type="EMBL" id="MCA9391618.1"/>
    </source>
</evidence>
<reference evidence="8" key="1">
    <citation type="submission" date="2020-04" db="EMBL/GenBank/DDBJ databases">
        <authorList>
            <person name="Zhang T."/>
        </authorList>
    </citation>
    <scope>NUCLEOTIDE SEQUENCE</scope>
    <source>
        <strain evidence="8">HKST-UBA03</strain>
    </source>
</reference>
<evidence type="ECO:0000256" key="1">
    <source>
        <dbReference type="ARBA" id="ARBA00004496"/>
    </source>
</evidence>
<dbReference type="InterPro" id="IPR053925">
    <property type="entry name" value="RecX_HTH_3rd"/>
</dbReference>
<evidence type="ECO:0000259" key="6">
    <source>
        <dbReference type="Pfam" id="PF21981"/>
    </source>
</evidence>
<evidence type="ECO:0000256" key="3">
    <source>
        <dbReference type="ARBA" id="ARBA00018111"/>
    </source>
</evidence>
<protein>
    <recommendedName>
        <fullName evidence="3 5">Regulatory protein RecX</fullName>
    </recommendedName>
</protein>
<dbReference type="HAMAP" id="MF_01114">
    <property type="entry name" value="RecX"/>
    <property type="match status" value="1"/>
</dbReference>
<evidence type="ECO:0000256" key="4">
    <source>
        <dbReference type="ARBA" id="ARBA00022490"/>
    </source>
</evidence>
<organism evidence="8 9">
    <name type="scientific">candidate division WWE3 bacterium</name>
    <dbReference type="NCBI Taxonomy" id="2053526"/>
    <lineage>
        <taxon>Bacteria</taxon>
        <taxon>Katanobacteria</taxon>
    </lineage>
</organism>
<dbReference type="Pfam" id="PF21981">
    <property type="entry name" value="RecX_HTH3"/>
    <property type="match status" value="1"/>
</dbReference>
<dbReference type="GO" id="GO:0006282">
    <property type="term" value="P:regulation of DNA repair"/>
    <property type="evidence" value="ECO:0007669"/>
    <property type="project" value="UniProtKB-UniRule"/>
</dbReference>
<name>A0A955RRK3_UNCKA</name>
<dbReference type="PANTHER" id="PTHR33602">
    <property type="entry name" value="REGULATORY PROTEIN RECX FAMILY PROTEIN"/>
    <property type="match status" value="1"/>
</dbReference>
<feature type="domain" description="RecX first three-helical" evidence="7">
    <location>
        <begin position="63"/>
        <end position="89"/>
    </location>
</feature>
<comment type="function">
    <text evidence="5">Modulates RecA activity.</text>
</comment>
<dbReference type="InterPro" id="IPR036388">
    <property type="entry name" value="WH-like_DNA-bd_sf"/>
</dbReference>
<sequence>MPHVTSVETQKKNQSRFSIYVDGSFYCGVDEEVLLKYGIKKGLEVGQLELEQILQESEINKVYAKALDYLARRPRSEREMRDYIRKKVFTYKLSAVEEGDSAIEQVVDALILRLVKLKYIDDREFTRWWIEQRTQKAKPDSLIKIKSELIKKGISPNLTESVWKSMGMSSEDLLDKLLEKVKDRYDLSDSKDKKRLVDYLMRRGYSWADIKPKVA</sequence>
<evidence type="ECO:0000259" key="7">
    <source>
        <dbReference type="Pfam" id="PF21982"/>
    </source>
</evidence>
<dbReference type="InterPro" id="IPR003783">
    <property type="entry name" value="Regulatory_RecX"/>
</dbReference>
<evidence type="ECO:0000256" key="2">
    <source>
        <dbReference type="ARBA" id="ARBA00009695"/>
    </source>
</evidence>
<dbReference type="PANTHER" id="PTHR33602:SF1">
    <property type="entry name" value="REGULATORY PROTEIN RECX FAMILY PROTEIN"/>
    <property type="match status" value="1"/>
</dbReference>
<reference evidence="8" key="2">
    <citation type="journal article" date="2021" name="Microbiome">
        <title>Successional dynamics and alternative stable states in a saline activated sludge microbial community over 9 years.</title>
        <authorList>
            <person name="Wang Y."/>
            <person name="Ye J."/>
            <person name="Ju F."/>
            <person name="Liu L."/>
            <person name="Boyd J.A."/>
            <person name="Deng Y."/>
            <person name="Parks D.H."/>
            <person name="Jiang X."/>
            <person name="Yin X."/>
            <person name="Woodcroft B.J."/>
            <person name="Tyson G.W."/>
            <person name="Hugenholtz P."/>
            <person name="Polz M.F."/>
            <person name="Zhang T."/>
        </authorList>
    </citation>
    <scope>NUCLEOTIDE SEQUENCE</scope>
    <source>
        <strain evidence="8">HKST-UBA03</strain>
    </source>
</reference>
<dbReference type="EMBL" id="JAGQKZ010000001">
    <property type="protein sequence ID" value="MCA9391618.1"/>
    <property type="molecule type" value="Genomic_DNA"/>
</dbReference>
<accession>A0A955RRK3</accession>
<dbReference type="InterPro" id="IPR053926">
    <property type="entry name" value="RecX_HTH_1st"/>
</dbReference>
<dbReference type="AlphaFoldDB" id="A0A955RRK3"/>
<comment type="similarity">
    <text evidence="2 5">Belongs to the RecX family.</text>
</comment>
<comment type="subcellular location">
    <subcellularLocation>
        <location evidence="1 5">Cytoplasm</location>
    </subcellularLocation>
</comment>
<feature type="domain" description="RecX third three-helical" evidence="6">
    <location>
        <begin position="171"/>
        <end position="211"/>
    </location>
</feature>
<keyword evidence="4 5" id="KW-0963">Cytoplasm</keyword>
<proteinExistence type="inferred from homology"/>
<dbReference type="Gene3D" id="1.10.10.10">
    <property type="entry name" value="Winged helix-like DNA-binding domain superfamily/Winged helix DNA-binding domain"/>
    <property type="match status" value="3"/>
</dbReference>
<dbReference type="Proteomes" id="UP000751518">
    <property type="component" value="Unassembled WGS sequence"/>
</dbReference>
<dbReference type="GO" id="GO:0005737">
    <property type="term" value="C:cytoplasm"/>
    <property type="evidence" value="ECO:0007669"/>
    <property type="project" value="UniProtKB-SubCell"/>
</dbReference>
<evidence type="ECO:0000313" key="9">
    <source>
        <dbReference type="Proteomes" id="UP000751518"/>
    </source>
</evidence>
<evidence type="ECO:0000256" key="5">
    <source>
        <dbReference type="HAMAP-Rule" id="MF_01114"/>
    </source>
</evidence>
<gene>
    <name evidence="5" type="primary">recX</name>
    <name evidence="8" type="ORF">KC614_00245</name>
</gene>